<evidence type="ECO:0000256" key="7">
    <source>
        <dbReference type="ARBA" id="ARBA00022989"/>
    </source>
</evidence>
<sequence>MDRNTKTVLGVLGMITFMTVLVINAPALYRTFCQITGFDGTTRKADAASTEVLERKVTIRFDASMADNLPWSFHPAQVSQTLHIGESGLAFYEAENRADYPVIGTASYNVQPAKAGQYFMKVECFCFTEQLLAPGEKVQMPVTYFIDPAMADDRSLDEVREITLSYTFYRNEVAEKRLAAAGGGAAPGSK</sequence>
<dbReference type="FunFam" id="2.60.370.10:FF:000001">
    <property type="entry name" value="COX11 cytochrome c oxidase assembly homolog"/>
    <property type="match status" value="1"/>
</dbReference>
<keyword evidence="6 10" id="KW-0735">Signal-anchor</keyword>
<dbReference type="PIRSF" id="PIRSF005413">
    <property type="entry name" value="COX11"/>
    <property type="match status" value="1"/>
</dbReference>
<evidence type="ECO:0000256" key="4">
    <source>
        <dbReference type="ARBA" id="ARBA00015384"/>
    </source>
</evidence>
<evidence type="ECO:0000313" key="12">
    <source>
        <dbReference type="EMBL" id="RFB05915.1"/>
    </source>
</evidence>
<evidence type="ECO:0000313" key="13">
    <source>
        <dbReference type="Proteomes" id="UP000264589"/>
    </source>
</evidence>
<dbReference type="AlphaFoldDB" id="A0A371RKC8"/>
<reference evidence="12 13" key="1">
    <citation type="submission" date="2018-08" db="EMBL/GenBank/DDBJ databases">
        <title>Parvularcula sp. SM1705, isolated from surface water of the South Sea China.</title>
        <authorList>
            <person name="Sun L."/>
        </authorList>
    </citation>
    <scope>NUCLEOTIDE SEQUENCE [LARGE SCALE GENOMIC DNA]</scope>
    <source>
        <strain evidence="12 13">SM1705</strain>
    </source>
</reference>
<accession>A0A371RKC8</accession>
<dbReference type="SUPFAM" id="SSF110111">
    <property type="entry name" value="Ctag/Cox11"/>
    <property type="match status" value="1"/>
</dbReference>
<dbReference type="Pfam" id="PF04442">
    <property type="entry name" value="CtaG_Cox11"/>
    <property type="match status" value="1"/>
</dbReference>
<dbReference type="InterPro" id="IPR023471">
    <property type="entry name" value="CtaG/Cox11_dom_sf"/>
</dbReference>
<dbReference type="Proteomes" id="UP000264589">
    <property type="component" value="Unassembled WGS sequence"/>
</dbReference>
<feature type="topological domain" description="Periplasmic" evidence="10">
    <location>
        <begin position="26"/>
        <end position="190"/>
    </location>
</feature>
<dbReference type="OrthoDB" id="9804841at2"/>
<feature type="transmembrane region" description="Helical" evidence="11">
    <location>
        <begin position="7"/>
        <end position="29"/>
    </location>
</feature>
<comment type="caution">
    <text evidence="12">The sequence shown here is derived from an EMBL/GenBank/DDBJ whole genome shotgun (WGS) entry which is preliminary data.</text>
</comment>
<dbReference type="GO" id="GO:0005507">
    <property type="term" value="F:copper ion binding"/>
    <property type="evidence" value="ECO:0007669"/>
    <property type="project" value="InterPro"/>
</dbReference>
<dbReference type="PANTHER" id="PTHR21320:SF3">
    <property type="entry name" value="CYTOCHROME C OXIDASE ASSEMBLY PROTEIN COX11, MITOCHONDRIAL-RELATED"/>
    <property type="match status" value="1"/>
</dbReference>
<evidence type="ECO:0000256" key="10">
    <source>
        <dbReference type="HAMAP-Rule" id="MF_00155"/>
    </source>
</evidence>
<dbReference type="PANTHER" id="PTHR21320">
    <property type="entry name" value="CYTOCHROME C OXIDASE ASSEMBLY PROTEIN COX11-RELATED"/>
    <property type="match status" value="1"/>
</dbReference>
<dbReference type="EMBL" id="QUQO01000001">
    <property type="protein sequence ID" value="RFB05915.1"/>
    <property type="molecule type" value="Genomic_DNA"/>
</dbReference>
<proteinExistence type="inferred from homology"/>
<evidence type="ECO:0000256" key="6">
    <source>
        <dbReference type="ARBA" id="ARBA00022968"/>
    </source>
</evidence>
<evidence type="ECO:0000256" key="11">
    <source>
        <dbReference type="SAM" id="Phobius"/>
    </source>
</evidence>
<evidence type="ECO:0000256" key="8">
    <source>
        <dbReference type="ARBA" id="ARBA00023008"/>
    </source>
</evidence>
<organism evidence="12 13">
    <name type="scientific">Parvularcula marina</name>
    <dbReference type="NCBI Taxonomy" id="2292771"/>
    <lineage>
        <taxon>Bacteria</taxon>
        <taxon>Pseudomonadati</taxon>
        <taxon>Pseudomonadota</taxon>
        <taxon>Alphaproteobacteria</taxon>
        <taxon>Parvularculales</taxon>
        <taxon>Parvularculaceae</taxon>
        <taxon>Parvularcula</taxon>
    </lineage>
</organism>
<keyword evidence="9 10" id="KW-0472">Membrane</keyword>
<dbReference type="GO" id="GO:0008535">
    <property type="term" value="P:respiratory chain complex IV assembly"/>
    <property type="evidence" value="ECO:0007669"/>
    <property type="project" value="UniProtKB-UniRule"/>
</dbReference>
<keyword evidence="8 10" id="KW-0186">Copper</keyword>
<keyword evidence="5 10" id="KW-0812">Transmembrane</keyword>
<dbReference type="GO" id="GO:0005886">
    <property type="term" value="C:plasma membrane"/>
    <property type="evidence" value="ECO:0007669"/>
    <property type="project" value="UniProtKB-SubCell"/>
</dbReference>
<dbReference type="NCBIfam" id="NF003465">
    <property type="entry name" value="PRK05089.1"/>
    <property type="match status" value="1"/>
</dbReference>
<comment type="similarity">
    <text evidence="3 10">Belongs to the COX11/CtaG family.</text>
</comment>
<keyword evidence="10" id="KW-1003">Cell membrane</keyword>
<dbReference type="Gene3D" id="2.60.370.10">
    <property type="entry name" value="Ctag/Cox11"/>
    <property type="match status" value="1"/>
</dbReference>
<evidence type="ECO:0000256" key="9">
    <source>
        <dbReference type="ARBA" id="ARBA00023136"/>
    </source>
</evidence>
<comment type="subcellular location">
    <subcellularLocation>
        <location evidence="2 10">Cell inner membrane</location>
        <topology evidence="2 10">Single-pass type II membrane protein</topology>
        <orientation evidence="2 10">Periplasmic side</orientation>
    </subcellularLocation>
</comment>
<dbReference type="InterPro" id="IPR007533">
    <property type="entry name" value="Cyt_c_oxidase_assmbl_CtaG"/>
</dbReference>
<evidence type="ECO:0000256" key="5">
    <source>
        <dbReference type="ARBA" id="ARBA00022692"/>
    </source>
</evidence>
<dbReference type="InParanoid" id="A0A371RKC8"/>
<evidence type="ECO:0000256" key="3">
    <source>
        <dbReference type="ARBA" id="ARBA00009620"/>
    </source>
</evidence>
<keyword evidence="13" id="KW-1185">Reference proteome</keyword>
<feature type="topological domain" description="Cytoplasmic" evidence="10">
    <location>
        <begin position="1"/>
        <end position="6"/>
    </location>
</feature>
<gene>
    <name evidence="10" type="primary">ctaG</name>
    <name evidence="12" type="ORF">DX908_11955</name>
</gene>
<dbReference type="HAMAP" id="MF_00155">
    <property type="entry name" value="CtaG"/>
    <property type="match status" value="1"/>
</dbReference>
<dbReference type="RefSeq" id="WP_116392547.1">
    <property type="nucleotide sequence ID" value="NZ_QUQO01000001.1"/>
</dbReference>
<evidence type="ECO:0000256" key="2">
    <source>
        <dbReference type="ARBA" id="ARBA00004382"/>
    </source>
</evidence>
<keyword evidence="7 10" id="KW-1133">Transmembrane helix</keyword>
<name>A0A371RKC8_9PROT</name>
<comment type="function">
    <text evidence="1 10">Exerts its effect at some terminal stage of cytochrome c oxidase synthesis, probably by being involved in the insertion of the copper B into subunit I.</text>
</comment>
<protein>
    <recommendedName>
        <fullName evidence="4 10">Cytochrome c oxidase assembly protein CtaG</fullName>
    </recommendedName>
</protein>
<keyword evidence="10" id="KW-0997">Cell inner membrane</keyword>
<evidence type="ECO:0000256" key="1">
    <source>
        <dbReference type="ARBA" id="ARBA00004007"/>
    </source>
</evidence>